<dbReference type="Proteomes" id="UP000294911">
    <property type="component" value="Unassembled WGS sequence"/>
</dbReference>
<organism evidence="1 2">
    <name type="scientific">Tamaricihabitans halophyticus</name>
    <dbReference type="NCBI Taxonomy" id="1262583"/>
    <lineage>
        <taxon>Bacteria</taxon>
        <taxon>Bacillati</taxon>
        <taxon>Actinomycetota</taxon>
        <taxon>Actinomycetes</taxon>
        <taxon>Pseudonocardiales</taxon>
        <taxon>Pseudonocardiaceae</taxon>
        <taxon>Tamaricihabitans</taxon>
    </lineage>
</organism>
<accession>A0A4R2R3I9</accession>
<proteinExistence type="predicted"/>
<dbReference type="EMBL" id="SLXQ01000001">
    <property type="protein sequence ID" value="TCP57390.1"/>
    <property type="molecule type" value="Genomic_DNA"/>
</dbReference>
<sequence>MPESRSRLASFSLTKSGLIAVAVLLVFVAGFAGAGQHDADRAGTSASNSVMGTAYTTLSPQLRGRVTKSQDAAQDGRQYQAWQQIGMRLISSRTERAGSCTANSYGRLQRFFQRTPCQDLDRMVLRLRDPRGSQLNVAVSWIRMPNPALARELRALADAEDAGNVAPIGSTGPYISGAQAIGVHHQSLRNGTHVVLAEAAPGDALGDAERMRAATKVAVTLPEP</sequence>
<protein>
    <submittedName>
        <fullName evidence="1">Uncharacterized protein</fullName>
    </submittedName>
</protein>
<gene>
    <name evidence="1" type="ORF">EV191_1011345</name>
</gene>
<reference evidence="1 2" key="1">
    <citation type="submission" date="2019-03" db="EMBL/GenBank/DDBJ databases">
        <title>Genomic Encyclopedia of Type Strains, Phase IV (KMG-IV): sequencing the most valuable type-strain genomes for metagenomic binning, comparative biology and taxonomic classification.</title>
        <authorList>
            <person name="Goeker M."/>
        </authorList>
    </citation>
    <scope>NUCLEOTIDE SEQUENCE [LARGE SCALE GENOMIC DNA]</scope>
    <source>
        <strain evidence="1 2">DSM 45765</strain>
    </source>
</reference>
<dbReference type="OrthoDB" id="3470137at2"/>
<name>A0A4R2R3I9_9PSEU</name>
<dbReference type="RefSeq" id="WP_132875871.1">
    <property type="nucleotide sequence ID" value="NZ_SLXQ01000001.1"/>
</dbReference>
<comment type="caution">
    <text evidence="1">The sequence shown here is derived from an EMBL/GenBank/DDBJ whole genome shotgun (WGS) entry which is preliminary data.</text>
</comment>
<evidence type="ECO:0000313" key="2">
    <source>
        <dbReference type="Proteomes" id="UP000294911"/>
    </source>
</evidence>
<dbReference type="AlphaFoldDB" id="A0A4R2R3I9"/>
<evidence type="ECO:0000313" key="1">
    <source>
        <dbReference type="EMBL" id="TCP57390.1"/>
    </source>
</evidence>
<keyword evidence="2" id="KW-1185">Reference proteome</keyword>